<dbReference type="InterPro" id="IPR000719">
    <property type="entry name" value="Prot_kinase_dom"/>
</dbReference>
<dbReference type="Gene3D" id="3.30.200.20">
    <property type="entry name" value="Phosphorylase Kinase, domain 1"/>
    <property type="match status" value="1"/>
</dbReference>
<dbReference type="Pfam" id="PF00069">
    <property type="entry name" value="Pkinase"/>
    <property type="match status" value="1"/>
</dbReference>
<dbReference type="Gene3D" id="1.10.510.10">
    <property type="entry name" value="Transferase(Phosphotransferase) domain 1"/>
    <property type="match status" value="1"/>
</dbReference>
<dbReference type="InterPro" id="IPR001611">
    <property type="entry name" value="Leu-rich_rpt"/>
</dbReference>
<dbReference type="InterPro" id="IPR051809">
    <property type="entry name" value="Plant_receptor-like_S/T_kinase"/>
</dbReference>
<reference evidence="10" key="1">
    <citation type="submission" date="2019-10" db="EMBL/GenBank/DDBJ databases">
        <authorList>
            <person name="Zhang R."/>
            <person name="Pan Y."/>
            <person name="Wang J."/>
            <person name="Ma R."/>
            <person name="Yu S."/>
        </authorList>
    </citation>
    <scope>NUCLEOTIDE SEQUENCE</scope>
    <source>
        <strain evidence="10">LA-IB0</strain>
        <tissue evidence="10">Leaf</tissue>
    </source>
</reference>
<evidence type="ECO:0000313" key="10">
    <source>
        <dbReference type="EMBL" id="KAG8363733.1"/>
    </source>
</evidence>
<gene>
    <name evidence="10" type="ORF">BUALT_Bualt19G0053000</name>
</gene>
<sequence>MGHWLPNLQTLYLRFNHLTGHIPESISNLSKLTEITLRSNKFTGPIPKSLGNLSLLRVLILTGNSLTRDSSSSPELSFITSLTNCKHLEYLMISDNPLDGVLPTSIGNLSTSLQEFHAAGCKIKGDIPNGIGDLSNLMTLDLTDNDLTGDVPKTLEGLHELQGLSLANNKIRGPLPTSLCYLYKLSSLDLSQNQLSGPLLDCMGNITSLRKIHLYSNRLSSSIPSSLWNLKDLLVLDLSANSLSGTLPVEVENLKVVISVDLSRNQFTGDIPSTFGSMQNLINFSLASNKLQGSIPQSFSKMISMEWLDLSNNNLSGEIPKSLEGLQHLKYFNVSFNQLRGEIPSGGPFKDFTYQCFVSNEALCGAPQLHVPHCQNSSSHWSGRRRTLLVIILIITASLVLTMILLVVAWIIRHKRKEVPFQAGSQLNTVPGRFSYQQLQHATDDFSQDNLLGRGSSASVYRATVENGTLFAIKVFNLRLDCASKSFERECEILRNLRHRNLTKVISACSNLDFKALVLEYMQNGSLENWLYSDGHFLDIMQRLDIMIDVASALEYLHHGYLTPVIHCDLKHSTSF</sequence>
<dbReference type="PANTHER" id="PTHR27008:SF602">
    <property type="entry name" value="LRR RECEPTOR-LIKE SERINE_THREONINE-PROTEIN KINASE EFR"/>
    <property type="match status" value="1"/>
</dbReference>
<dbReference type="PRINTS" id="PR00019">
    <property type="entry name" value="LEURICHRPT"/>
</dbReference>
<dbReference type="Pfam" id="PF13855">
    <property type="entry name" value="LRR_8"/>
    <property type="match status" value="3"/>
</dbReference>
<dbReference type="GO" id="GO:0005524">
    <property type="term" value="F:ATP binding"/>
    <property type="evidence" value="ECO:0007669"/>
    <property type="project" value="UniProtKB-UniRule"/>
</dbReference>
<keyword evidence="7" id="KW-0067">ATP-binding</keyword>
<accession>A0AAV6W1H3</accession>
<dbReference type="InterPro" id="IPR017441">
    <property type="entry name" value="Protein_kinase_ATP_BS"/>
</dbReference>
<dbReference type="FunFam" id="3.30.200.20:FF:000661">
    <property type="entry name" value="Serine-threonine protein kinase plant-type"/>
    <property type="match status" value="1"/>
</dbReference>
<dbReference type="SMART" id="SM00369">
    <property type="entry name" value="LRR_TYP"/>
    <property type="match status" value="6"/>
</dbReference>
<dbReference type="Pfam" id="PF00560">
    <property type="entry name" value="LRR_1"/>
    <property type="match status" value="3"/>
</dbReference>
<dbReference type="PROSITE" id="PS50011">
    <property type="entry name" value="PROTEIN_KINASE_DOM"/>
    <property type="match status" value="1"/>
</dbReference>
<feature type="binding site" evidence="7">
    <location>
        <position position="474"/>
    </location>
    <ligand>
        <name>ATP</name>
        <dbReference type="ChEBI" id="CHEBI:30616"/>
    </ligand>
</feature>
<keyword evidence="2" id="KW-0433">Leucine-rich repeat</keyword>
<evidence type="ECO:0000256" key="5">
    <source>
        <dbReference type="ARBA" id="ARBA00022989"/>
    </source>
</evidence>
<dbReference type="GO" id="GO:0016020">
    <property type="term" value="C:membrane"/>
    <property type="evidence" value="ECO:0007669"/>
    <property type="project" value="UniProtKB-SubCell"/>
</dbReference>
<dbReference type="GO" id="GO:0006952">
    <property type="term" value="P:defense response"/>
    <property type="evidence" value="ECO:0007669"/>
    <property type="project" value="UniProtKB-ARBA"/>
</dbReference>
<evidence type="ECO:0000256" key="1">
    <source>
        <dbReference type="ARBA" id="ARBA00004167"/>
    </source>
</evidence>
<dbReference type="SUPFAM" id="SSF56112">
    <property type="entry name" value="Protein kinase-like (PK-like)"/>
    <property type="match status" value="1"/>
</dbReference>
<comment type="caution">
    <text evidence="10">The sequence shown here is derived from an EMBL/GenBank/DDBJ whole genome shotgun (WGS) entry which is preliminary data.</text>
</comment>
<feature type="domain" description="Protein kinase" evidence="9">
    <location>
        <begin position="446"/>
        <end position="576"/>
    </location>
</feature>
<dbReference type="InterPro" id="IPR032675">
    <property type="entry name" value="LRR_dom_sf"/>
</dbReference>
<name>A0AAV6W1H3_9LAMI</name>
<evidence type="ECO:0000256" key="6">
    <source>
        <dbReference type="ARBA" id="ARBA00023136"/>
    </source>
</evidence>
<keyword evidence="5 8" id="KW-1133">Transmembrane helix</keyword>
<organism evidence="10 11">
    <name type="scientific">Buddleja alternifolia</name>
    <dbReference type="NCBI Taxonomy" id="168488"/>
    <lineage>
        <taxon>Eukaryota</taxon>
        <taxon>Viridiplantae</taxon>
        <taxon>Streptophyta</taxon>
        <taxon>Embryophyta</taxon>
        <taxon>Tracheophyta</taxon>
        <taxon>Spermatophyta</taxon>
        <taxon>Magnoliopsida</taxon>
        <taxon>eudicotyledons</taxon>
        <taxon>Gunneridae</taxon>
        <taxon>Pentapetalae</taxon>
        <taxon>asterids</taxon>
        <taxon>lamiids</taxon>
        <taxon>Lamiales</taxon>
        <taxon>Scrophulariaceae</taxon>
        <taxon>Buddlejeae</taxon>
        <taxon>Buddleja</taxon>
    </lineage>
</organism>
<dbReference type="Gene3D" id="3.80.10.10">
    <property type="entry name" value="Ribonuclease Inhibitor"/>
    <property type="match status" value="2"/>
</dbReference>
<comment type="subcellular location">
    <subcellularLocation>
        <location evidence="1">Membrane</location>
        <topology evidence="1">Single-pass membrane protein</topology>
    </subcellularLocation>
</comment>
<protein>
    <recommendedName>
        <fullName evidence="9">Protein kinase domain-containing protein</fullName>
    </recommendedName>
</protein>
<evidence type="ECO:0000256" key="3">
    <source>
        <dbReference type="ARBA" id="ARBA00022692"/>
    </source>
</evidence>
<dbReference type="InterPro" id="IPR003591">
    <property type="entry name" value="Leu-rich_rpt_typical-subtyp"/>
</dbReference>
<dbReference type="SMART" id="SM00220">
    <property type="entry name" value="S_TKc"/>
    <property type="match status" value="1"/>
</dbReference>
<keyword evidence="7" id="KW-0547">Nucleotide-binding</keyword>
<dbReference type="Proteomes" id="UP000826271">
    <property type="component" value="Unassembled WGS sequence"/>
</dbReference>
<evidence type="ECO:0000259" key="9">
    <source>
        <dbReference type="PROSITE" id="PS50011"/>
    </source>
</evidence>
<proteinExistence type="predicted"/>
<dbReference type="SMART" id="SM00365">
    <property type="entry name" value="LRR_SD22"/>
    <property type="match status" value="6"/>
</dbReference>
<dbReference type="InterPro" id="IPR011009">
    <property type="entry name" value="Kinase-like_dom_sf"/>
</dbReference>
<dbReference type="GO" id="GO:0051707">
    <property type="term" value="P:response to other organism"/>
    <property type="evidence" value="ECO:0007669"/>
    <property type="project" value="UniProtKB-ARBA"/>
</dbReference>
<evidence type="ECO:0000256" key="4">
    <source>
        <dbReference type="ARBA" id="ARBA00022737"/>
    </source>
</evidence>
<keyword evidence="4" id="KW-0677">Repeat</keyword>
<dbReference type="PANTHER" id="PTHR27008">
    <property type="entry name" value="OS04G0122200 PROTEIN"/>
    <property type="match status" value="1"/>
</dbReference>
<dbReference type="EMBL" id="WHWC01000019">
    <property type="protein sequence ID" value="KAG8363733.1"/>
    <property type="molecule type" value="Genomic_DNA"/>
</dbReference>
<keyword evidence="11" id="KW-1185">Reference proteome</keyword>
<evidence type="ECO:0000256" key="8">
    <source>
        <dbReference type="SAM" id="Phobius"/>
    </source>
</evidence>
<keyword evidence="6 8" id="KW-0472">Membrane</keyword>
<dbReference type="FunFam" id="3.80.10.10:FF:000095">
    <property type="entry name" value="LRR receptor-like serine/threonine-protein kinase GSO1"/>
    <property type="match status" value="1"/>
</dbReference>
<keyword evidence="3 8" id="KW-0812">Transmembrane</keyword>
<dbReference type="PROSITE" id="PS00107">
    <property type="entry name" value="PROTEIN_KINASE_ATP"/>
    <property type="match status" value="1"/>
</dbReference>
<evidence type="ECO:0000256" key="7">
    <source>
        <dbReference type="PROSITE-ProRule" id="PRU10141"/>
    </source>
</evidence>
<dbReference type="GO" id="GO:0004672">
    <property type="term" value="F:protein kinase activity"/>
    <property type="evidence" value="ECO:0007669"/>
    <property type="project" value="InterPro"/>
</dbReference>
<evidence type="ECO:0000256" key="2">
    <source>
        <dbReference type="ARBA" id="ARBA00022614"/>
    </source>
</evidence>
<dbReference type="AlphaFoldDB" id="A0AAV6W1H3"/>
<dbReference type="SUPFAM" id="SSF52047">
    <property type="entry name" value="RNI-like"/>
    <property type="match status" value="1"/>
</dbReference>
<evidence type="ECO:0000313" key="11">
    <source>
        <dbReference type="Proteomes" id="UP000826271"/>
    </source>
</evidence>
<feature type="transmembrane region" description="Helical" evidence="8">
    <location>
        <begin position="388"/>
        <end position="412"/>
    </location>
</feature>